<protein>
    <submittedName>
        <fullName evidence="1">Uncharacterized protein</fullName>
    </submittedName>
</protein>
<reference evidence="1 2" key="1">
    <citation type="submission" date="2023-03" db="EMBL/GenBank/DDBJ databases">
        <title>High recombination rates correlate with genetic variation in Cardiocondyla obscurior ants.</title>
        <authorList>
            <person name="Errbii M."/>
        </authorList>
    </citation>
    <scope>NUCLEOTIDE SEQUENCE [LARGE SCALE GENOMIC DNA]</scope>
    <source>
        <strain evidence="1">Alpha-2009</strain>
        <tissue evidence="1">Whole body</tissue>
    </source>
</reference>
<dbReference type="Proteomes" id="UP001430953">
    <property type="component" value="Unassembled WGS sequence"/>
</dbReference>
<keyword evidence="2" id="KW-1185">Reference proteome</keyword>
<name>A0AAW2EED7_9HYME</name>
<organism evidence="1 2">
    <name type="scientific">Cardiocondyla obscurior</name>
    <dbReference type="NCBI Taxonomy" id="286306"/>
    <lineage>
        <taxon>Eukaryota</taxon>
        <taxon>Metazoa</taxon>
        <taxon>Ecdysozoa</taxon>
        <taxon>Arthropoda</taxon>
        <taxon>Hexapoda</taxon>
        <taxon>Insecta</taxon>
        <taxon>Pterygota</taxon>
        <taxon>Neoptera</taxon>
        <taxon>Endopterygota</taxon>
        <taxon>Hymenoptera</taxon>
        <taxon>Apocrita</taxon>
        <taxon>Aculeata</taxon>
        <taxon>Formicoidea</taxon>
        <taxon>Formicidae</taxon>
        <taxon>Myrmicinae</taxon>
        <taxon>Cardiocondyla</taxon>
    </lineage>
</organism>
<dbReference type="EMBL" id="JADYXP020000025">
    <property type="protein sequence ID" value="KAL0100664.1"/>
    <property type="molecule type" value="Genomic_DNA"/>
</dbReference>
<gene>
    <name evidence="1" type="ORF">PUN28_019215</name>
</gene>
<comment type="caution">
    <text evidence="1">The sequence shown here is derived from an EMBL/GenBank/DDBJ whole genome shotgun (WGS) entry which is preliminary data.</text>
</comment>
<evidence type="ECO:0000313" key="1">
    <source>
        <dbReference type="EMBL" id="KAL0100664.1"/>
    </source>
</evidence>
<accession>A0AAW2EED7</accession>
<sequence length="123" mass="14039">MLRWSNVLNRRSCLAVTPPLRIEPVSRLHYFACGVSFSLGFSIKRNCANSCTIALYNMRSRTQEIVQLNKEKIILYKLKFPQKESCNTFNDGPIKENKTFSTVYQPPGNISVKIQLANANKIL</sequence>
<dbReference type="AlphaFoldDB" id="A0AAW2EED7"/>
<proteinExistence type="predicted"/>
<evidence type="ECO:0000313" key="2">
    <source>
        <dbReference type="Proteomes" id="UP001430953"/>
    </source>
</evidence>